<name>A0ACC0V2I5_9HYPO</name>
<gene>
    <name evidence="1" type="ORF">N3K66_006136</name>
</gene>
<comment type="caution">
    <text evidence="1">The sequence shown here is derived from an EMBL/GenBank/DDBJ whole genome shotgun (WGS) entry which is preliminary data.</text>
</comment>
<organism evidence="1 2">
    <name type="scientific">Trichothecium roseum</name>
    <dbReference type="NCBI Taxonomy" id="47278"/>
    <lineage>
        <taxon>Eukaryota</taxon>
        <taxon>Fungi</taxon>
        <taxon>Dikarya</taxon>
        <taxon>Ascomycota</taxon>
        <taxon>Pezizomycotina</taxon>
        <taxon>Sordariomycetes</taxon>
        <taxon>Hypocreomycetidae</taxon>
        <taxon>Hypocreales</taxon>
        <taxon>Hypocreales incertae sedis</taxon>
        <taxon>Trichothecium</taxon>
    </lineage>
</organism>
<dbReference type="Proteomes" id="UP001163324">
    <property type="component" value="Chromosome 5"/>
</dbReference>
<proteinExistence type="predicted"/>
<protein>
    <submittedName>
        <fullName evidence="1">Uncharacterized protein</fullName>
    </submittedName>
</protein>
<dbReference type="EMBL" id="CM047944">
    <property type="protein sequence ID" value="KAI9899675.1"/>
    <property type="molecule type" value="Genomic_DNA"/>
</dbReference>
<evidence type="ECO:0000313" key="1">
    <source>
        <dbReference type="EMBL" id="KAI9899675.1"/>
    </source>
</evidence>
<sequence length="428" mass="48091">MSLLLPPHEPPSNRVLNTVHGIDFRHPAYPESEQPLLRLRGVDGASQGGVDYHTALIACGIITDNTWPEGWLAVKNGDGSFSAIDRPDDGILRDMKYFYFVGQHEPTFKYPIIPSFDHWRFPHNNLPDLWGQVIIPAGPRVSGVENQTAALVRDNTCRISGYGNAIDATHFIPFSARYWFNSNDMTRYCSEESEPHPIDDKCNLVALRKDLHFLFDQRRFTFVPKYAIGDAEPQLVIHVLSPKTSTELIDLYHNRIPQVLTGISIEMVFARFAWSIFADERMPFFRGATANRSVSSRKRNRDHAAEYEATPDGSVVSETSSSDLDYFDPFHDAEEETRGRQRNRSWCRHNVESPPDLVDPCSSGGFGGTSGYLSDTAGGVDLSKQTTDIVTSKRHAEHIHGGEEIFDGGPRKRVNLGYEEGVFLHGHC</sequence>
<evidence type="ECO:0000313" key="2">
    <source>
        <dbReference type="Proteomes" id="UP001163324"/>
    </source>
</evidence>
<keyword evidence="2" id="KW-1185">Reference proteome</keyword>
<accession>A0ACC0V2I5</accession>
<reference evidence="1" key="1">
    <citation type="submission" date="2022-10" db="EMBL/GenBank/DDBJ databases">
        <title>Complete Genome of Trichothecium roseum strain YXFP-22015, a Plant Pathogen Isolated from Citrus.</title>
        <authorList>
            <person name="Wang Y."/>
            <person name="Zhu L."/>
        </authorList>
    </citation>
    <scope>NUCLEOTIDE SEQUENCE</scope>
    <source>
        <strain evidence="1">YXFP-22015</strain>
    </source>
</reference>